<evidence type="ECO:0000313" key="4">
    <source>
        <dbReference type="Proteomes" id="UP000614350"/>
    </source>
</evidence>
<feature type="compositionally biased region" description="Low complexity" evidence="1">
    <location>
        <begin position="211"/>
        <end position="238"/>
    </location>
</feature>
<feature type="compositionally biased region" description="Polar residues" evidence="1">
    <location>
        <begin position="81"/>
        <end position="96"/>
    </location>
</feature>
<dbReference type="EMBL" id="JACSEA010000010">
    <property type="protein sequence ID" value="KAF7390753.1"/>
    <property type="molecule type" value="Genomic_DNA"/>
</dbReference>
<feature type="compositionally biased region" description="Low complexity" evidence="1">
    <location>
        <begin position="624"/>
        <end position="637"/>
    </location>
</feature>
<dbReference type="SUPFAM" id="SSF57625">
    <property type="entry name" value="Invertebrate chitin-binding proteins"/>
    <property type="match status" value="1"/>
</dbReference>
<feature type="compositionally biased region" description="Basic and acidic residues" evidence="1">
    <location>
        <begin position="269"/>
        <end position="403"/>
    </location>
</feature>
<dbReference type="InterPro" id="IPR036508">
    <property type="entry name" value="Chitin-bd_dom_sf"/>
</dbReference>
<feature type="compositionally biased region" description="Basic and acidic residues" evidence="1">
    <location>
        <begin position="495"/>
        <end position="523"/>
    </location>
</feature>
<feature type="compositionally biased region" description="Basic and acidic residues" evidence="1">
    <location>
        <begin position="871"/>
        <end position="884"/>
    </location>
</feature>
<evidence type="ECO:0000313" key="3">
    <source>
        <dbReference type="EMBL" id="KAF7390753.1"/>
    </source>
</evidence>
<keyword evidence="4" id="KW-1185">Reference proteome</keyword>
<feature type="region of interest" description="Disordered" evidence="1">
    <location>
        <begin position="1082"/>
        <end position="1102"/>
    </location>
</feature>
<feature type="region of interest" description="Disordered" evidence="1">
    <location>
        <begin position="62"/>
        <end position="96"/>
    </location>
</feature>
<sequence>MQVRVPLLNLILAAKKQRSRETSSDNMREKRWLLLALFGFLLINAITDALKATRPKFKIATTSTTTTTEESRLEENENEDAVTTTPATNSSEGNVTTGHTLTGIPQIDYIWDPNLPRELNGYNLSDYPFYNSIPEDIDFKCDGLHDGFYASVPHKCQVYHHCLFGTRYDFLCANFTAFDQKTFICHFVSEVDCANSKKYWHRNDALYKATTSSTTSTSTTTTTTVAPVTVASSSNGRGSSRERDPLRRRRPYSRRRPYDYYDEDYYDDEYTRPRGYDRRDDYEYEDRKYRRDRDRDVRDRDRDFRDRDTTRSRDTTIRDERDRDVSPRERYPSRNNRRDQARPRDPPEEDARGLKNREQEQSRSREIEDSELDDRRIDSRGRDNDDRRYSDKRFRDDYDDKDSAAALSNQGSIGGTEGLVKPAAPISSVYSRPRAPPKIRRPVPLSEQDRYAYKSTSAQSTEEPRRRPVDLEDDYYDDELEDIRPMRRPLRRRPTYRERDRDRDFYDVRDRERDRPFRTRYREDEDDIRPRKHPDRSRDRYYERERERDRSLERGRDRLVDRGKDLSAPRSLDRDRGRYQDTERPYSSSRPLERERDNRPVIDDRSRSSFRSKDLSDTTETSRRPISTTSTTCMPEMPVHEVEPETKQTSVDRFERPERPTRPLQSYNNNNNNNNNNGARGSLEDEEEDLGKKSIKTPHYTTYQERDQEEEEEQDHRYSQQQQQQQQQQHHASSYSDEYSSEYYDEPEDPPIPPPRTTVRVVKRPFLPSRGGVPNPRGLSPVGSKAPRREEDRSTERTSLQQQHQHQHEENHKDYYAQQVPDQESKRIDQDGKREEEKQTYDAYKVIQSDLQQKQRQEEYDMSIARPILRRPVERQREEEETKSLEQNPIPKSATTESYEETRKTLESDVPTSNKKWSTEQFTSNKENNDGIVPTSSGSPIRSKSRQPVTEISNLYSSTYKAEDIHEQPSGPSSFRVKQRINEVTHKLQDIPDSEYDVTLNDALTPTLTQEANLPSGFVLPLHRQLGRDTVLQSSEDNYKISRPIAQQQQQKPFVPSPQFVPAPAVPNERQRTVYYRTPEPISYNGQHYRQQSQPWQDYTGY</sequence>
<dbReference type="PROSITE" id="PS50940">
    <property type="entry name" value="CHIT_BIND_II"/>
    <property type="match status" value="1"/>
</dbReference>
<feature type="compositionally biased region" description="Polar residues" evidence="1">
    <location>
        <begin position="934"/>
        <end position="949"/>
    </location>
</feature>
<dbReference type="AlphaFoldDB" id="A0A834N1H6"/>
<feature type="domain" description="Chitin-binding type-2" evidence="2">
    <location>
        <begin position="138"/>
        <end position="195"/>
    </location>
</feature>
<feature type="compositionally biased region" description="Basic and acidic residues" evidence="1">
    <location>
        <begin position="806"/>
        <end position="815"/>
    </location>
</feature>
<feature type="compositionally biased region" description="Low complexity" evidence="1">
    <location>
        <begin position="720"/>
        <end position="738"/>
    </location>
</feature>
<protein>
    <recommendedName>
        <fullName evidence="2">Chitin-binding type-2 domain-containing protein</fullName>
    </recommendedName>
</protein>
<gene>
    <name evidence="3" type="ORF">HZH66_009233</name>
</gene>
<dbReference type="Proteomes" id="UP000614350">
    <property type="component" value="Unassembled WGS sequence"/>
</dbReference>
<evidence type="ECO:0000256" key="1">
    <source>
        <dbReference type="SAM" id="MobiDB-lite"/>
    </source>
</evidence>
<feature type="compositionally biased region" description="Acidic residues" evidence="1">
    <location>
        <begin position="739"/>
        <end position="749"/>
    </location>
</feature>
<feature type="compositionally biased region" description="Basic and acidic residues" evidence="1">
    <location>
        <begin position="638"/>
        <end position="661"/>
    </location>
</feature>
<dbReference type="PANTHER" id="PTHR22933:SF40">
    <property type="entry name" value="CUTICULAR PROTEIN ANALOGOUS TO PERITROPHINS 1-H"/>
    <property type="match status" value="1"/>
</dbReference>
<proteinExistence type="predicted"/>
<reference evidence="3" key="1">
    <citation type="journal article" date="2020" name="G3 (Bethesda)">
        <title>High-Quality Assemblies for Three Invasive Social Wasps from the &lt;i&gt;Vespula&lt;/i&gt; Genus.</title>
        <authorList>
            <person name="Harrop T.W.R."/>
            <person name="Guhlin J."/>
            <person name="McLaughlin G.M."/>
            <person name="Permina E."/>
            <person name="Stockwell P."/>
            <person name="Gilligan J."/>
            <person name="Le Lec M.F."/>
            <person name="Gruber M.A.M."/>
            <person name="Quinn O."/>
            <person name="Lovegrove M."/>
            <person name="Duncan E.J."/>
            <person name="Remnant E.J."/>
            <person name="Van Eeckhoven J."/>
            <person name="Graham B."/>
            <person name="Knapp R.A."/>
            <person name="Langford K.W."/>
            <person name="Kronenberg Z."/>
            <person name="Press M.O."/>
            <person name="Eacker S.M."/>
            <person name="Wilson-Rankin E.E."/>
            <person name="Purcell J."/>
            <person name="Lester P.J."/>
            <person name="Dearden P.K."/>
        </authorList>
    </citation>
    <scope>NUCLEOTIDE SEQUENCE</scope>
    <source>
        <strain evidence="3">Marl-1</strain>
    </source>
</reference>
<dbReference type="InterPro" id="IPR002557">
    <property type="entry name" value="Chitin-bd_dom"/>
</dbReference>
<accession>A0A834N1H6</accession>
<dbReference type="Gene3D" id="2.170.140.10">
    <property type="entry name" value="Chitin binding domain"/>
    <property type="match status" value="1"/>
</dbReference>
<comment type="caution">
    <text evidence="3">The sequence shown here is derived from an EMBL/GenBank/DDBJ whole genome shotgun (WGS) entry which is preliminary data.</text>
</comment>
<feature type="compositionally biased region" description="Low complexity" evidence="1">
    <location>
        <begin position="668"/>
        <end position="677"/>
    </location>
</feature>
<feature type="compositionally biased region" description="Basic and acidic residues" evidence="1">
    <location>
        <begin position="787"/>
        <end position="796"/>
    </location>
</feature>
<dbReference type="GO" id="GO:0005576">
    <property type="term" value="C:extracellular region"/>
    <property type="evidence" value="ECO:0007669"/>
    <property type="project" value="InterPro"/>
</dbReference>
<feature type="compositionally biased region" description="Polar residues" evidence="1">
    <location>
        <begin position="910"/>
        <end position="926"/>
    </location>
</feature>
<feature type="region of interest" description="Disordered" evidence="1">
    <location>
        <begin position="211"/>
        <end position="949"/>
    </location>
</feature>
<evidence type="ECO:0000259" key="2">
    <source>
        <dbReference type="PROSITE" id="PS50940"/>
    </source>
</evidence>
<organism evidence="3 4">
    <name type="scientific">Vespula vulgaris</name>
    <name type="common">Yellow jacket</name>
    <name type="synonym">Wasp</name>
    <dbReference type="NCBI Taxonomy" id="7454"/>
    <lineage>
        <taxon>Eukaryota</taxon>
        <taxon>Metazoa</taxon>
        <taxon>Ecdysozoa</taxon>
        <taxon>Arthropoda</taxon>
        <taxon>Hexapoda</taxon>
        <taxon>Insecta</taxon>
        <taxon>Pterygota</taxon>
        <taxon>Neoptera</taxon>
        <taxon>Endopterygota</taxon>
        <taxon>Hymenoptera</taxon>
        <taxon>Apocrita</taxon>
        <taxon>Aculeata</taxon>
        <taxon>Vespoidea</taxon>
        <taxon>Vespidae</taxon>
        <taxon>Vespinae</taxon>
        <taxon>Vespula</taxon>
    </lineage>
</organism>
<feature type="compositionally biased region" description="Polar residues" evidence="1">
    <location>
        <begin position="1084"/>
        <end position="1102"/>
    </location>
</feature>
<feature type="compositionally biased region" description="Basic and acidic residues" evidence="1">
    <location>
        <begin position="591"/>
        <end position="623"/>
    </location>
</feature>
<dbReference type="InterPro" id="IPR052976">
    <property type="entry name" value="Scoloptoxin-like"/>
</dbReference>
<feature type="compositionally biased region" description="Basic and acidic residues" evidence="1">
    <location>
        <begin position="823"/>
        <end position="840"/>
    </location>
</feature>
<feature type="compositionally biased region" description="Basic and acidic residues" evidence="1">
    <location>
        <begin position="536"/>
        <end position="584"/>
    </location>
</feature>
<dbReference type="GO" id="GO:0008061">
    <property type="term" value="F:chitin binding"/>
    <property type="evidence" value="ECO:0007669"/>
    <property type="project" value="InterPro"/>
</dbReference>
<feature type="compositionally biased region" description="Basic residues" evidence="1">
    <location>
        <begin position="246"/>
        <end position="255"/>
    </location>
</feature>
<dbReference type="Pfam" id="PF01607">
    <property type="entry name" value="CBM_14"/>
    <property type="match status" value="1"/>
</dbReference>
<dbReference type="PANTHER" id="PTHR22933">
    <property type="entry name" value="FI18007P1-RELATED"/>
    <property type="match status" value="1"/>
</dbReference>
<name>A0A834N1H6_VESVU</name>
<dbReference type="SMART" id="SM00494">
    <property type="entry name" value="ChtBD2"/>
    <property type="match status" value="1"/>
</dbReference>
<feature type="compositionally biased region" description="Acidic residues" evidence="1">
    <location>
        <begin position="471"/>
        <end position="481"/>
    </location>
</feature>